<reference evidence="1" key="1">
    <citation type="submission" date="2017-02" db="UniProtKB">
        <authorList>
            <consortium name="WormBaseParasite"/>
        </authorList>
    </citation>
    <scope>IDENTIFICATION</scope>
</reference>
<dbReference type="AlphaFoldDB" id="A0A0R3QJI7"/>
<organism evidence="1">
    <name type="scientific">Brugia timori</name>
    <dbReference type="NCBI Taxonomy" id="42155"/>
    <lineage>
        <taxon>Eukaryota</taxon>
        <taxon>Metazoa</taxon>
        <taxon>Ecdysozoa</taxon>
        <taxon>Nematoda</taxon>
        <taxon>Chromadorea</taxon>
        <taxon>Rhabditida</taxon>
        <taxon>Spirurina</taxon>
        <taxon>Spiruromorpha</taxon>
        <taxon>Filarioidea</taxon>
        <taxon>Onchocercidae</taxon>
        <taxon>Brugia</taxon>
    </lineage>
</organism>
<protein>
    <submittedName>
        <fullName evidence="1">General transcription factor II-I repeat domain-containing protein 2</fullName>
    </submittedName>
</protein>
<accession>A0A0R3QJI7</accession>
<sequence>LLRTNILDLCTKSHAKIIYEAIKINLVKASTNTMKFDMTFI</sequence>
<name>A0A0R3QJI7_9BILA</name>
<proteinExistence type="predicted"/>
<evidence type="ECO:0000313" key="1">
    <source>
        <dbReference type="WBParaSite" id="BTMF_0000769301-mRNA-1"/>
    </source>
</evidence>
<dbReference type="WBParaSite" id="BTMF_0000769301-mRNA-1">
    <property type="protein sequence ID" value="BTMF_0000769301-mRNA-1"/>
    <property type="gene ID" value="BTMF_0000769301"/>
</dbReference>